<keyword evidence="1" id="KW-0732">Signal</keyword>
<evidence type="ECO:0000313" key="2">
    <source>
        <dbReference type="EMBL" id="QWG04569.1"/>
    </source>
</evidence>
<dbReference type="KEGG" id="fya:KMW28_27105"/>
<sequence>MRKILLSIAAVVMVTFSVSGQDAKDMYNTKKNYAPQCTIELPTQEELSKYSTAELDDYSTNLDRAIRETEAKIRSNRTWKTVTIVGGLFVMWPAIIIGPASTPVKKYNKYLDALNYQRKIVSRIS</sequence>
<keyword evidence="3" id="KW-1185">Reference proteome</keyword>
<reference evidence="2 3" key="1">
    <citation type="submission" date="2021-05" db="EMBL/GenBank/DDBJ databases">
        <title>Comparative genomic studies on the polysaccharide-degrading batcterial strains of the Flammeovirga genus.</title>
        <authorList>
            <person name="Zewei F."/>
            <person name="Zheng Z."/>
            <person name="Yu L."/>
            <person name="Ruyue G."/>
            <person name="Yanhong M."/>
            <person name="Yuanyuan C."/>
            <person name="Jingyan G."/>
            <person name="Wenjun H."/>
        </authorList>
    </citation>
    <scope>NUCLEOTIDE SEQUENCE [LARGE SCALE GENOMIC DNA]</scope>
    <source>
        <strain evidence="2 3">NBRC:100898</strain>
    </source>
</reference>
<dbReference type="EMBL" id="CP076133">
    <property type="protein sequence ID" value="QWG04569.1"/>
    <property type="molecule type" value="Genomic_DNA"/>
</dbReference>
<evidence type="ECO:0000256" key="1">
    <source>
        <dbReference type="SAM" id="SignalP"/>
    </source>
</evidence>
<protein>
    <submittedName>
        <fullName evidence="2">Uncharacterized protein</fullName>
    </submittedName>
</protein>
<proteinExistence type="predicted"/>
<feature type="chain" id="PRO_5043712963" evidence="1">
    <location>
        <begin position="24"/>
        <end position="125"/>
    </location>
</feature>
<dbReference type="AlphaFoldDB" id="A0AAX1NAH6"/>
<name>A0AAX1NAH6_9BACT</name>
<gene>
    <name evidence="2" type="ORF">KMW28_27105</name>
</gene>
<evidence type="ECO:0000313" key="3">
    <source>
        <dbReference type="Proteomes" id="UP000678679"/>
    </source>
</evidence>
<accession>A0AAX1NAH6</accession>
<dbReference type="RefSeq" id="WP_169665461.1">
    <property type="nucleotide sequence ID" value="NZ_CP076133.1"/>
</dbReference>
<organism evidence="2 3">
    <name type="scientific">Flammeovirga yaeyamensis</name>
    <dbReference type="NCBI Taxonomy" id="367791"/>
    <lineage>
        <taxon>Bacteria</taxon>
        <taxon>Pseudomonadati</taxon>
        <taxon>Bacteroidota</taxon>
        <taxon>Cytophagia</taxon>
        <taxon>Cytophagales</taxon>
        <taxon>Flammeovirgaceae</taxon>
        <taxon>Flammeovirga</taxon>
    </lineage>
</organism>
<dbReference type="Proteomes" id="UP000678679">
    <property type="component" value="Chromosome 2"/>
</dbReference>
<feature type="signal peptide" evidence="1">
    <location>
        <begin position="1"/>
        <end position="23"/>
    </location>
</feature>